<dbReference type="InterPro" id="IPR022790">
    <property type="entry name" value="GH26_dom"/>
</dbReference>
<dbReference type="GO" id="GO:0006080">
    <property type="term" value="P:substituted mannan metabolic process"/>
    <property type="evidence" value="ECO:0007669"/>
    <property type="project" value="InterPro"/>
</dbReference>
<feature type="binding site" evidence="5">
    <location>
        <position position="140"/>
    </location>
    <ligand>
        <name>substrate</name>
    </ligand>
</feature>
<comment type="caution">
    <text evidence="10">The sequence shown here is derived from an EMBL/GenBank/DDBJ whole genome shotgun (WGS) entry which is preliminary data.</text>
</comment>
<evidence type="ECO:0000313" key="10">
    <source>
        <dbReference type="EMBL" id="PCD02430.1"/>
    </source>
</evidence>
<evidence type="ECO:0000259" key="9">
    <source>
        <dbReference type="PROSITE" id="PS51764"/>
    </source>
</evidence>
<comment type="similarity">
    <text evidence="1 7">Belongs to the glycosyl hydrolase 26 family.</text>
</comment>
<dbReference type="InterPro" id="IPR017853">
    <property type="entry name" value="GH"/>
</dbReference>
<evidence type="ECO:0000256" key="7">
    <source>
        <dbReference type="PROSITE-ProRule" id="PRU01100"/>
    </source>
</evidence>
<feature type="domain" description="GH26" evidence="9">
    <location>
        <begin position="47"/>
        <end position="374"/>
    </location>
</feature>
<dbReference type="EMBL" id="NWMW01000002">
    <property type="protein sequence ID" value="PCD02430.1"/>
    <property type="molecule type" value="Genomic_DNA"/>
</dbReference>
<keyword evidence="2 7" id="KW-0378">Hydrolase</keyword>
<evidence type="ECO:0000256" key="6">
    <source>
        <dbReference type="PIRSR" id="PIRSR018168-3"/>
    </source>
</evidence>
<evidence type="ECO:0000256" key="4">
    <source>
        <dbReference type="PIRSR" id="PIRSR018168-1"/>
    </source>
</evidence>
<feature type="site" description="Plays an important role in maintaining the position of the catalytic nucleophile" evidence="6">
    <location>
        <position position="201"/>
    </location>
</feature>
<sequence>MTMRERGWMRAALAAGLMLAGCATTPPAAPRAAGDAPAGTADRAATRETQALFASLRSIAPRATLFGHQDTLAYGYRWRGEADRSDVKDVAGCFPAVYGWDLNGALTKGGDAIDPAGAARLRGFIEQGYARGGVVTLSWHQGNPANGGDAWNVAAPAVSRILPGGDLHDRYMARLDAAAEFLASLKAADGTPIPVIFRPWHEHSGSWFWWGRDHATAAEFKALWRMTVTHLRDRRGLRNLLYAYSTDVFDSAIDYLERYPGDDVIDVLGYDDYHSIKSAATRDVFANRLRTLVRLARERGKVAALTETGLEAIPDPQWWTGVLGRGIDTDADTRGIAWVLVWRNANPSFDRKEHFYAPYPGQASAADFKAFTDRPDILLECELPDLYARAAAQ</sequence>
<dbReference type="PANTHER" id="PTHR40079">
    <property type="entry name" value="MANNAN ENDO-1,4-BETA-MANNOSIDASE E-RELATED"/>
    <property type="match status" value="1"/>
</dbReference>
<dbReference type="AlphaFoldDB" id="A0A2A4B2X1"/>
<proteinExistence type="inferred from homology"/>
<dbReference type="PROSITE" id="PS51257">
    <property type="entry name" value="PROKAR_LIPOPROTEIN"/>
    <property type="match status" value="1"/>
</dbReference>
<feature type="binding site" evidence="5">
    <location>
        <position position="207"/>
    </location>
    <ligand>
        <name>substrate</name>
    </ligand>
</feature>
<feature type="active site" description="Proton donor" evidence="4 7">
    <location>
        <position position="202"/>
    </location>
</feature>
<evidence type="ECO:0000256" key="1">
    <source>
        <dbReference type="ARBA" id="ARBA00007754"/>
    </source>
</evidence>
<dbReference type="GO" id="GO:0016985">
    <property type="term" value="F:mannan endo-1,4-beta-mannosidase activity"/>
    <property type="evidence" value="ECO:0007669"/>
    <property type="project" value="InterPro"/>
</dbReference>
<dbReference type="PROSITE" id="PS51764">
    <property type="entry name" value="GH26"/>
    <property type="match status" value="1"/>
</dbReference>
<keyword evidence="8" id="KW-0732">Signal</keyword>
<accession>A0A2A4B2X1</accession>
<evidence type="ECO:0000256" key="2">
    <source>
        <dbReference type="ARBA" id="ARBA00022801"/>
    </source>
</evidence>
<evidence type="ECO:0000256" key="8">
    <source>
        <dbReference type="SAM" id="SignalP"/>
    </source>
</evidence>
<feature type="binding site" evidence="5">
    <location>
        <position position="273"/>
    </location>
    <ligand>
        <name>substrate</name>
    </ligand>
</feature>
<evidence type="ECO:0000256" key="3">
    <source>
        <dbReference type="ARBA" id="ARBA00023295"/>
    </source>
</evidence>
<organism evidence="10 11">
    <name type="scientific">Sphingomonas spermidinifaciens</name>
    <dbReference type="NCBI Taxonomy" id="1141889"/>
    <lineage>
        <taxon>Bacteria</taxon>
        <taxon>Pseudomonadati</taxon>
        <taxon>Pseudomonadota</taxon>
        <taxon>Alphaproteobacteria</taxon>
        <taxon>Sphingomonadales</taxon>
        <taxon>Sphingomonadaceae</taxon>
        <taxon>Sphingomonas</taxon>
    </lineage>
</organism>
<reference evidence="10 11" key="1">
    <citation type="submission" date="2017-09" db="EMBL/GenBank/DDBJ databases">
        <title>Sphingomonas spermidinifaciens 9NM-10, whole genome shotgun sequence.</title>
        <authorList>
            <person name="Feng G."/>
            <person name="Zhu H."/>
        </authorList>
    </citation>
    <scope>NUCLEOTIDE SEQUENCE [LARGE SCALE GENOMIC DNA]</scope>
    <source>
        <strain evidence="10 11">9NM-10</strain>
    </source>
</reference>
<keyword evidence="11" id="KW-1185">Reference proteome</keyword>
<dbReference type="InterPro" id="IPR000805">
    <property type="entry name" value="Glyco_hydro_26"/>
</dbReference>
<dbReference type="PRINTS" id="PR00739">
    <property type="entry name" value="GLHYDRLASE26"/>
</dbReference>
<keyword evidence="3 7" id="KW-0326">Glycosidase</keyword>
<evidence type="ECO:0000256" key="5">
    <source>
        <dbReference type="PIRSR" id="PIRSR018168-2"/>
    </source>
</evidence>
<feature type="active site" description="Nucleophile" evidence="4 7">
    <location>
        <position position="307"/>
    </location>
</feature>
<protein>
    <submittedName>
        <fullName evidence="10">Beta-mannosidase</fullName>
    </submittedName>
</protein>
<dbReference type="Pfam" id="PF02156">
    <property type="entry name" value="Glyco_hydro_26"/>
    <property type="match status" value="1"/>
</dbReference>
<gene>
    <name evidence="10" type="ORF">COC42_13475</name>
</gene>
<dbReference type="SUPFAM" id="SSF51445">
    <property type="entry name" value="(Trans)glycosidases"/>
    <property type="match status" value="1"/>
</dbReference>
<feature type="chain" id="PRO_5012742948" evidence="8">
    <location>
        <begin position="29"/>
        <end position="393"/>
    </location>
</feature>
<evidence type="ECO:0000313" key="11">
    <source>
        <dbReference type="Proteomes" id="UP000218366"/>
    </source>
</evidence>
<dbReference type="InterPro" id="IPR016714">
    <property type="entry name" value="MANB/E"/>
</dbReference>
<dbReference type="PANTHER" id="PTHR40079:SF4">
    <property type="entry name" value="GH26 DOMAIN-CONTAINING PROTEIN-RELATED"/>
    <property type="match status" value="1"/>
</dbReference>
<feature type="signal peptide" evidence="8">
    <location>
        <begin position="1"/>
        <end position="28"/>
    </location>
</feature>
<dbReference type="Gene3D" id="3.20.20.80">
    <property type="entry name" value="Glycosidases"/>
    <property type="match status" value="1"/>
</dbReference>
<name>A0A2A4B2X1_9SPHN</name>
<dbReference type="PIRSF" id="PIRSF018168">
    <property type="entry name" value="Mannan-1_4-beta-mannosidase"/>
    <property type="match status" value="1"/>
</dbReference>
<dbReference type="Proteomes" id="UP000218366">
    <property type="component" value="Unassembled WGS sequence"/>
</dbReference>